<proteinExistence type="predicted"/>
<dbReference type="GeneID" id="101854162"/>
<evidence type="ECO:0000256" key="2">
    <source>
        <dbReference type="ARBA" id="ARBA00022516"/>
    </source>
</evidence>
<reference evidence="11" key="1">
    <citation type="submission" date="2025-08" db="UniProtKB">
        <authorList>
            <consortium name="RefSeq"/>
        </authorList>
    </citation>
    <scope>IDENTIFICATION</scope>
</reference>
<keyword evidence="7" id="KW-0275">Fatty acid biosynthesis</keyword>
<dbReference type="PANTHER" id="PTHR43775:SF7">
    <property type="entry name" value="FATTY ACID SYNTHASE"/>
    <property type="match status" value="1"/>
</dbReference>
<keyword evidence="10" id="KW-1185">Reference proteome</keyword>
<keyword evidence="3" id="KW-0276">Fatty acid metabolism</keyword>
<organism evidence="10 11">
    <name type="scientific">Aplysia californica</name>
    <name type="common">California sea hare</name>
    <dbReference type="NCBI Taxonomy" id="6500"/>
    <lineage>
        <taxon>Eukaryota</taxon>
        <taxon>Metazoa</taxon>
        <taxon>Spiralia</taxon>
        <taxon>Lophotrochozoa</taxon>
        <taxon>Mollusca</taxon>
        <taxon>Gastropoda</taxon>
        <taxon>Heterobranchia</taxon>
        <taxon>Euthyneura</taxon>
        <taxon>Tectipleura</taxon>
        <taxon>Aplysiida</taxon>
        <taxon>Aplysioidea</taxon>
        <taxon>Aplysiidae</taxon>
        <taxon>Aplysia</taxon>
    </lineage>
</organism>
<dbReference type="InterPro" id="IPR014030">
    <property type="entry name" value="Ketoacyl_synth_N"/>
</dbReference>
<evidence type="ECO:0000256" key="3">
    <source>
        <dbReference type="ARBA" id="ARBA00022832"/>
    </source>
</evidence>
<protein>
    <submittedName>
        <fullName evidence="11">Fatty acid synthase-like</fullName>
    </submittedName>
</protein>
<dbReference type="PANTHER" id="PTHR43775">
    <property type="entry name" value="FATTY ACID SYNTHASE"/>
    <property type="match status" value="1"/>
</dbReference>
<evidence type="ECO:0000256" key="5">
    <source>
        <dbReference type="ARBA" id="ARBA00023002"/>
    </source>
</evidence>
<evidence type="ECO:0000313" key="10">
    <source>
        <dbReference type="Proteomes" id="UP000694888"/>
    </source>
</evidence>
<sequence>MPAYADSNSNTSPTINGTNSDLPECLKYAKYQGDICVTGMAGRVGQARTLTDVKHALWNKQEVFTTKPMRFDIEKYGTQKQHAYIDDAEYFDNDYFGIAPKNAEFLDPNIRLSLEGAYEAVVDAGYSMQEIRGTNTGVYVPCVAYDANCYWLSKGLEVIGEAKKGMGVVNNFRASRISYAMDLRGRSMSHHQSAFFH</sequence>
<keyword evidence="5" id="KW-0560">Oxidoreductase</keyword>
<keyword evidence="8" id="KW-0511">Multifunctional enzyme</keyword>
<evidence type="ECO:0000256" key="6">
    <source>
        <dbReference type="ARBA" id="ARBA00023098"/>
    </source>
</evidence>
<accession>A0ABM0ZYN1</accession>
<evidence type="ECO:0000256" key="1">
    <source>
        <dbReference type="ARBA" id="ARBA00022450"/>
    </source>
</evidence>
<dbReference type="SUPFAM" id="SSF53901">
    <property type="entry name" value="Thiolase-like"/>
    <property type="match status" value="1"/>
</dbReference>
<evidence type="ECO:0000259" key="9">
    <source>
        <dbReference type="Pfam" id="PF00109"/>
    </source>
</evidence>
<evidence type="ECO:0000256" key="8">
    <source>
        <dbReference type="ARBA" id="ARBA00023268"/>
    </source>
</evidence>
<feature type="domain" description="Beta-ketoacyl synthase-like N-terminal" evidence="9">
    <location>
        <begin position="34"/>
        <end position="189"/>
    </location>
</feature>
<dbReference type="InterPro" id="IPR050091">
    <property type="entry name" value="PKS_NRPS_Biosynth_Enz"/>
</dbReference>
<evidence type="ECO:0000256" key="4">
    <source>
        <dbReference type="ARBA" id="ARBA00022857"/>
    </source>
</evidence>
<dbReference type="InterPro" id="IPR016039">
    <property type="entry name" value="Thiolase-like"/>
</dbReference>
<keyword evidence="2" id="KW-0444">Lipid biosynthesis</keyword>
<keyword evidence="6" id="KW-0443">Lipid metabolism</keyword>
<dbReference type="Gene3D" id="3.40.47.10">
    <property type="match status" value="1"/>
</dbReference>
<name>A0ABM0ZYN1_APLCA</name>
<keyword evidence="4" id="KW-0521">NADP</keyword>
<dbReference type="Proteomes" id="UP000694888">
    <property type="component" value="Unplaced"/>
</dbReference>
<evidence type="ECO:0000256" key="7">
    <source>
        <dbReference type="ARBA" id="ARBA00023160"/>
    </source>
</evidence>
<dbReference type="Pfam" id="PF00109">
    <property type="entry name" value="ketoacyl-synt"/>
    <property type="match status" value="1"/>
</dbReference>
<keyword evidence="1" id="KW-0596">Phosphopantetheine</keyword>
<dbReference type="RefSeq" id="XP_012937249.2">
    <property type="nucleotide sequence ID" value="XM_013081795.2"/>
</dbReference>
<evidence type="ECO:0000313" key="11">
    <source>
        <dbReference type="RefSeq" id="XP_012937249.2"/>
    </source>
</evidence>
<gene>
    <name evidence="11" type="primary">LOC101854162</name>
</gene>